<dbReference type="SMART" id="SM00671">
    <property type="entry name" value="SEL1"/>
    <property type="match status" value="5"/>
</dbReference>
<name>A0A485LNP4_9STRA</name>
<reference evidence="3" key="2">
    <citation type="submission" date="2019-06" db="EMBL/GenBank/DDBJ databases">
        <title>Genomics analysis of Aphanomyces spp. identifies a new class of oomycete effector associated with host adaptation.</title>
        <authorList>
            <person name="Gaulin E."/>
        </authorList>
    </citation>
    <scope>NUCLEOTIDE SEQUENCE</scope>
    <source>
        <strain evidence="3">CBS 578.67</strain>
    </source>
</reference>
<dbReference type="Gene3D" id="1.25.40.10">
    <property type="entry name" value="Tetratricopeptide repeat domain"/>
    <property type="match status" value="2"/>
</dbReference>
<dbReference type="EMBL" id="VJMH01007269">
    <property type="protein sequence ID" value="KAF0684616.1"/>
    <property type="molecule type" value="Genomic_DNA"/>
</dbReference>
<dbReference type="InterPro" id="IPR006597">
    <property type="entry name" value="Sel1-like"/>
</dbReference>
<keyword evidence="5" id="KW-1185">Reference proteome</keyword>
<dbReference type="InterPro" id="IPR050767">
    <property type="entry name" value="Sel1_AlgK"/>
</dbReference>
<dbReference type="OrthoDB" id="2384430at2759"/>
<evidence type="ECO:0000313" key="3">
    <source>
        <dbReference type="EMBL" id="KAF0684616.1"/>
    </source>
</evidence>
<dbReference type="PANTHER" id="PTHR11102">
    <property type="entry name" value="SEL-1-LIKE PROTEIN"/>
    <property type="match status" value="1"/>
</dbReference>
<proteinExistence type="inferred from homology"/>
<dbReference type="InterPro" id="IPR011990">
    <property type="entry name" value="TPR-like_helical_dom_sf"/>
</dbReference>
<evidence type="ECO:0000313" key="5">
    <source>
        <dbReference type="Proteomes" id="UP000332933"/>
    </source>
</evidence>
<keyword evidence="2" id="KW-0732">Signal</keyword>
<protein>
    <submittedName>
        <fullName evidence="4">Aste57867_23420 protein</fullName>
    </submittedName>
</protein>
<evidence type="ECO:0000256" key="2">
    <source>
        <dbReference type="SAM" id="SignalP"/>
    </source>
</evidence>
<dbReference type="EMBL" id="CAADRA010007295">
    <property type="protein sequence ID" value="VFU00066.1"/>
    <property type="molecule type" value="Genomic_DNA"/>
</dbReference>
<sequence>MPSAWVIPRAFHATAWILLAVTAATLQSDPTAVRLLHDAHDFRLHDTSSAMSLYKQVVGMNDTGAAGDAYFALSEISFPSGPLENERAYLDLLTQSAQRGNPHAQHRLALVYAVGTIIPDGGANVAKSIVMDTFAASAGHAAASMTLGNRAMFGSSVPRSCHDALAHYRRAATIAAATMPSTPFNFRPAPPPRLAEWSSSSSSSTFDFHKLVFLASVAQKQRDGTTLVRIAKLLLQPHESMTMQFDNYALARSLLRQALEWGPRERASALLGLVYAHGWGVDVNATAAHAFFHMSPQDANSLHGLGHLSLQAHRTHDALQHFQAAAKLGHVDAIYQVATLLAATQPQTATRYLTAASNSGHVPATFALARDMNKKINDDKTCSTLVGLYKRVAEGGLDQPLLALAWAKFLAAEYATSYWLYRLVAQEGYEVAQTNAAWLVREGYVHEHEPGVVTELLEEAARQGSGYAQLELGHMAYAAQEYDSAMTAYSALVSKPAFRTTAVAYKHVAPALFQMGLMFEMGHGVPLDRAKALDLYTRASQVERRFQWPVEMWIWKWWLLDLWAAWVSFCDS</sequence>
<organism evidence="4 5">
    <name type="scientific">Aphanomyces stellatus</name>
    <dbReference type="NCBI Taxonomy" id="120398"/>
    <lineage>
        <taxon>Eukaryota</taxon>
        <taxon>Sar</taxon>
        <taxon>Stramenopiles</taxon>
        <taxon>Oomycota</taxon>
        <taxon>Saprolegniomycetes</taxon>
        <taxon>Saprolegniales</taxon>
        <taxon>Verrucalvaceae</taxon>
        <taxon>Aphanomyces</taxon>
    </lineage>
</organism>
<dbReference type="Pfam" id="PF08238">
    <property type="entry name" value="Sel1"/>
    <property type="match status" value="5"/>
</dbReference>
<gene>
    <name evidence="4" type="primary">Aste57867_23420</name>
    <name evidence="3" type="ORF">As57867_023349</name>
    <name evidence="4" type="ORF">ASTE57867_23420</name>
</gene>
<dbReference type="SUPFAM" id="SSF81901">
    <property type="entry name" value="HCP-like"/>
    <property type="match status" value="2"/>
</dbReference>
<feature type="chain" id="PRO_5036116616" evidence="2">
    <location>
        <begin position="29"/>
        <end position="572"/>
    </location>
</feature>
<dbReference type="PANTHER" id="PTHR11102:SF147">
    <property type="entry name" value="SEL1L ADAPTOR SUBUNIT OF ERAD E3 UBIQUITIN LIGASE"/>
    <property type="match status" value="1"/>
</dbReference>
<evidence type="ECO:0000256" key="1">
    <source>
        <dbReference type="ARBA" id="ARBA00038101"/>
    </source>
</evidence>
<accession>A0A485LNP4</accession>
<dbReference type="Proteomes" id="UP000332933">
    <property type="component" value="Unassembled WGS sequence"/>
</dbReference>
<evidence type="ECO:0000313" key="4">
    <source>
        <dbReference type="EMBL" id="VFU00066.1"/>
    </source>
</evidence>
<reference evidence="4 5" key="1">
    <citation type="submission" date="2019-03" db="EMBL/GenBank/DDBJ databases">
        <authorList>
            <person name="Gaulin E."/>
            <person name="Dumas B."/>
        </authorList>
    </citation>
    <scope>NUCLEOTIDE SEQUENCE [LARGE SCALE GENOMIC DNA]</scope>
    <source>
        <strain evidence="4">CBS 568.67</strain>
    </source>
</reference>
<comment type="similarity">
    <text evidence="1">Belongs to the sel-1 family.</text>
</comment>
<dbReference type="AlphaFoldDB" id="A0A485LNP4"/>
<feature type="signal peptide" evidence="2">
    <location>
        <begin position="1"/>
        <end position="28"/>
    </location>
</feature>